<reference evidence="8 9" key="1">
    <citation type="submission" date="2018-04" db="EMBL/GenBank/DDBJ databases">
        <title>The genome of golden apple snail Pomacea canaliculata provides insight into stress tolerance and invasive adaptation.</title>
        <authorList>
            <person name="Liu C."/>
            <person name="Liu B."/>
            <person name="Ren Y."/>
            <person name="Zhang Y."/>
            <person name="Wang H."/>
            <person name="Li S."/>
            <person name="Jiang F."/>
            <person name="Yin L."/>
            <person name="Zhang G."/>
            <person name="Qian W."/>
            <person name="Fan W."/>
        </authorList>
    </citation>
    <scope>NUCLEOTIDE SEQUENCE [LARGE SCALE GENOMIC DNA]</scope>
    <source>
        <strain evidence="8">SZHN2017</strain>
        <tissue evidence="8">Muscle</tissue>
    </source>
</reference>
<dbReference type="GO" id="GO:0048812">
    <property type="term" value="P:neuron projection morphogenesis"/>
    <property type="evidence" value="ECO:0007669"/>
    <property type="project" value="TreeGrafter"/>
</dbReference>
<evidence type="ECO:0000256" key="1">
    <source>
        <dbReference type="ARBA" id="ARBA00023125"/>
    </source>
</evidence>
<feature type="compositionally biased region" description="Basic and acidic residues" evidence="6">
    <location>
        <begin position="65"/>
        <end position="85"/>
    </location>
</feature>
<proteinExistence type="predicted"/>
<dbReference type="EMBL" id="PZQS01000002">
    <property type="protein sequence ID" value="PVD37146.1"/>
    <property type="molecule type" value="Genomic_DNA"/>
</dbReference>
<dbReference type="OrthoDB" id="6159439at2759"/>
<accession>A0A2T7PUP0</accession>
<keyword evidence="1 4" id="KW-0238">DNA-binding</keyword>
<dbReference type="InterPro" id="IPR020479">
    <property type="entry name" value="HD_metazoa"/>
</dbReference>
<evidence type="ECO:0000313" key="9">
    <source>
        <dbReference type="Proteomes" id="UP000245119"/>
    </source>
</evidence>
<dbReference type="InterPro" id="IPR001356">
    <property type="entry name" value="HD"/>
</dbReference>
<dbReference type="Gene3D" id="1.10.10.60">
    <property type="entry name" value="Homeodomain-like"/>
    <property type="match status" value="1"/>
</dbReference>
<evidence type="ECO:0000313" key="8">
    <source>
        <dbReference type="EMBL" id="PVD37146.1"/>
    </source>
</evidence>
<name>A0A2T7PUP0_POMCA</name>
<dbReference type="InterPro" id="IPR042768">
    <property type="entry name" value="MNX1/Ceh-12"/>
</dbReference>
<dbReference type="PROSITE" id="PS50071">
    <property type="entry name" value="HOMEOBOX_2"/>
    <property type="match status" value="1"/>
</dbReference>
<dbReference type="GO" id="GO:0005634">
    <property type="term" value="C:nucleus"/>
    <property type="evidence" value="ECO:0007669"/>
    <property type="project" value="UniProtKB-SubCell"/>
</dbReference>
<evidence type="ECO:0000256" key="6">
    <source>
        <dbReference type="SAM" id="MobiDB-lite"/>
    </source>
</evidence>
<dbReference type="GO" id="GO:1990837">
    <property type="term" value="F:sequence-specific double-stranded DNA binding"/>
    <property type="evidence" value="ECO:0007669"/>
    <property type="project" value="TreeGrafter"/>
</dbReference>
<dbReference type="InterPro" id="IPR017970">
    <property type="entry name" value="Homeobox_CS"/>
</dbReference>
<dbReference type="PROSITE" id="PS00027">
    <property type="entry name" value="HOMEOBOX_1"/>
    <property type="match status" value="1"/>
</dbReference>
<dbReference type="SMART" id="SM00389">
    <property type="entry name" value="HOX"/>
    <property type="match status" value="1"/>
</dbReference>
<organism evidence="8 9">
    <name type="scientific">Pomacea canaliculata</name>
    <name type="common">Golden apple snail</name>
    <dbReference type="NCBI Taxonomy" id="400727"/>
    <lineage>
        <taxon>Eukaryota</taxon>
        <taxon>Metazoa</taxon>
        <taxon>Spiralia</taxon>
        <taxon>Lophotrochozoa</taxon>
        <taxon>Mollusca</taxon>
        <taxon>Gastropoda</taxon>
        <taxon>Caenogastropoda</taxon>
        <taxon>Architaenioglossa</taxon>
        <taxon>Ampullarioidea</taxon>
        <taxon>Ampullariidae</taxon>
        <taxon>Pomacea</taxon>
    </lineage>
</organism>
<dbReference type="PANTHER" id="PTHR24335">
    <property type="entry name" value="MOTOR NEURON AND PANCREAS HOMEOBOX PROTEIN"/>
    <property type="match status" value="1"/>
</dbReference>
<gene>
    <name evidence="8" type="ORF">C0Q70_04141</name>
</gene>
<comment type="caution">
    <text evidence="8">The sequence shown here is derived from an EMBL/GenBank/DDBJ whole genome shotgun (WGS) entry which is preliminary data.</text>
</comment>
<dbReference type="Pfam" id="PF00046">
    <property type="entry name" value="Homeodomain"/>
    <property type="match status" value="1"/>
</dbReference>
<dbReference type="CDD" id="cd00086">
    <property type="entry name" value="homeodomain"/>
    <property type="match status" value="1"/>
</dbReference>
<feature type="region of interest" description="Disordered" evidence="6">
    <location>
        <begin position="61"/>
        <end position="191"/>
    </location>
</feature>
<dbReference type="AlphaFoldDB" id="A0A2T7PUP0"/>
<feature type="compositionally biased region" description="Basic and acidic residues" evidence="6">
    <location>
        <begin position="94"/>
        <end position="110"/>
    </location>
</feature>
<dbReference type="InterPro" id="IPR009057">
    <property type="entry name" value="Homeodomain-like_sf"/>
</dbReference>
<dbReference type="Proteomes" id="UP000245119">
    <property type="component" value="Linkage Group LG2"/>
</dbReference>
<keyword evidence="3 4" id="KW-0539">Nucleus</keyword>
<dbReference type="SUPFAM" id="SSF46689">
    <property type="entry name" value="Homeodomain-like"/>
    <property type="match status" value="1"/>
</dbReference>
<dbReference type="GO" id="GO:0000981">
    <property type="term" value="F:DNA-binding transcription factor activity, RNA polymerase II-specific"/>
    <property type="evidence" value="ECO:0007669"/>
    <property type="project" value="InterPro"/>
</dbReference>
<evidence type="ECO:0000256" key="4">
    <source>
        <dbReference type="PROSITE-ProRule" id="PRU00108"/>
    </source>
</evidence>
<evidence type="ECO:0000256" key="3">
    <source>
        <dbReference type="ARBA" id="ARBA00023242"/>
    </source>
</evidence>
<feature type="DNA-binding region" description="Homeobox" evidence="4">
    <location>
        <begin position="4"/>
        <end position="63"/>
    </location>
</feature>
<dbReference type="PANTHER" id="PTHR24335:SF4">
    <property type="entry name" value="EXTRA-EXTRA"/>
    <property type="match status" value="1"/>
</dbReference>
<keyword evidence="9" id="KW-1185">Reference proteome</keyword>
<dbReference type="PRINTS" id="PR00024">
    <property type="entry name" value="HOMEOBOX"/>
</dbReference>
<evidence type="ECO:0000256" key="2">
    <source>
        <dbReference type="ARBA" id="ARBA00023155"/>
    </source>
</evidence>
<dbReference type="FunFam" id="1.10.10.60:FF:000357">
    <property type="entry name" value="Motor neuron and pancreas homeobox 1"/>
    <property type="match status" value="1"/>
</dbReference>
<keyword evidence="2 4" id="KW-0371">Homeobox</keyword>
<evidence type="ECO:0000256" key="5">
    <source>
        <dbReference type="RuleBase" id="RU000682"/>
    </source>
</evidence>
<protein>
    <recommendedName>
        <fullName evidence="7">Homeobox domain-containing protein</fullName>
    </recommendedName>
</protein>
<feature type="domain" description="Homeobox" evidence="7">
    <location>
        <begin position="2"/>
        <end position="62"/>
    </location>
</feature>
<evidence type="ECO:0000259" key="7">
    <source>
        <dbReference type="PROSITE" id="PS50071"/>
    </source>
</evidence>
<comment type="subcellular location">
    <subcellularLocation>
        <location evidence="4 5">Nucleus</location>
    </subcellularLocation>
</comment>
<sequence>MGKTRRPRTAFTSQQLLELERQFKMNKYLSRPKRFEVATSLMLTETQVKIWFQNRRMKWKRSKKAAVEARQKDDSGDTDKNKKDNPNVSAATTEGDKMNSLDTSANKEQEQCSEDMNAENIDVTEVDEDFDHDDDDEGDMSESDSVSRGVTPPCEGVNPHDDDANEQGVVPGLQFHGTTDSLRSVVEPSHG</sequence>
<feature type="compositionally biased region" description="Acidic residues" evidence="6">
    <location>
        <begin position="111"/>
        <end position="142"/>
    </location>
</feature>
<dbReference type="GO" id="GO:0007417">
    <property type="term" value="P:central nervous system development"/>
    <property type="evidence" value="ECO:0007669"/>
    <property type="project" value="TreeGrafter"/>
</dbReference>